<keyword evidence="2" id="KW-1185">Reference proteome</keyword>
<name>A0A1G4RPQ6_9BACL</name>
<evidence type="ECO:0000313" key="2">
    <source>
        <dbReference type="Proteomes" id="UP000198601"/>
    </source>
</evidence>
<reference evidence="2" key="1">
    <citation type="submission" date="2016-10" db="EMBL/GenBank/DDBJ databases">
        <authorList>
            <person name="Varghese N."/>
            <person name="Submissions S."/>
        </authorList>
    </citation>
    <scope>NUCLEOTIDE SEQUENCE [LARGE SCALE GENOMIC DNA]</scope>
    <source>
        <strain evidence="2">CGMCC 1.8946</strain>
    </source>
</reference>
<evidence type="ECO:0000313" key="1">
    <source>
        <dbReference type="EMBL" id="SCW58707.1"/>
    </source>
</evidence>
<dbReference type="EMBL" id="FMTT01000017">
    <property type="protein sequence ID" value="SCW58707.1"/>
    <property type="molecule type" value="Genomic_DNA"/>
</dbReference>
<proteinExistence type="predicted"/>
<accession>A0A1G4RPQ6</accession>
<dbReference type="Proteomes" id="UP000198601">
    <property type="component" value="Unassembled WGS sequence"/>
</dbReference>
<organism evidence="1 2">
    <name type="scientific">Paenibacillus tianmuensis</name>
    <dbReference type="NCBI Taxonomy" id="624147"/>
    <lineage>
        <taxon>Bacteria</taxon>
        <taxon>Bacillati</taxon>
        <taxon>Bacillota</taxon>
        <taxon>Bacilli</taxon>
        <taxon>Bacillales</taxon>
        <taxon>Paenibacillaceae</taxon>
        <taxon>Paenibacillus</taxon>
    </lineage>
</organism>
<dbReference type="AlphaFoldDB" id="A0A1G4RPQ6"/>
<gene>
    <name evidence="1" type="ORF">SAMN04487970_1017114</name>
</gene>
<protein>
    <submittedName>
        <fullName evidence="1">Uncharacterized protein</fullName>
    </submittedName>
</protein>
<sequence>MVLSKLQHTGMVYSFRSVNLIYGPFLSSQMMERNGLADLQALVAMVPLRM</sequence>